<dbReference type="AlphaFoldDB" id="A0A848K5E9"/>
<dbReference type="EMBL" id="VCQU01000001">
    <property type="protein sequence ID" value="NMN93811.1"/>
    <property type="molecule type" value="Genomic_DNA"/>
</dbReference>
<dbReference type="RefSeq" id="WP_169584502.1">
    <property type="nucleotide sequence ID" value="NZ_VCQU01000001.1"/>
</dbReference>
<reference evidence="1 2" key="1">
    <citation type="submission" date="2019-05" db="EMBL/GenBank/DDBJ databases">
        <authorList>
            <person name="Lee S.D."/>
        </authorList>
    </citation>
    <scope>NUCLEOTIDE SEQUENCE [LARGE SCALE GENOMIC DNA]</scope>
    <source>
        <strain evidence="1 2">YC2-7</strain>
    </source>
</reference>
<comment type="caution">
    <text evidence="1">The sequence shown here is derived from an EMBL/GenBank/DDBJ whole genome shotgun (WGS) entry which is preliminary data.</text>
</comment>
<dbReference type="SUPFAM" id="SSF54909">
    <property type="entry name" value="Dimeric alpha+beta barrel"/>
    <property type="match status" value="1"/>
</dbReference>
<evidence type="ECO:0000313" key="1">
    <source>
        <dbReference type="EMBL" id="NMN93811.1"/>
    </source>
</evidence>
<protein>
    <submittedName>
        <fullName evidence="1">Antibiotic biosynthesis monooxygenase</fullName>
    </submittedName>
</protein>
<dbReference type="InterPro" id="IPR011008">
    <property type="entry name" value="Dimeric_a/b-barrel"/>
</dbReference>
<organism evidence="1 2">
    <name type="scientific">Antrihabitans stalactiti</name>
    <dbReference type="NCBI Taxonomy" id="2584121"/>
    <lineage>
        <taxon>Bacteria</taxon>
        <taxon>Bacillati</taxon>
        <taxon>Actinomycetota</taxon>
        <taxon>Actinomycetes</taxon>
        <taxon>Mycobacteriales</taxon>
        <taxon>Nocardiaceae</taxon>
        <taxon>Antrihabitans</taxon>
    </lineage>
</organism>
<keyword evidence="1" id="KW-0560">Oxidoreductase</keyword>
<keyword evidence="1" id="KW-0503">Monooxygenase</keyword>
<proteinExistence type="predicted"/>
<gene>
    <name evidence="1" type="ORF">FGL95_01995</name>
</gene>
<dbReference type="GO" id="GO:0004497">
    <property type="term" value="F:monooxygenase activity"/>
    <property type="evidence" value="ECO:0007669"/>
    <property type="project" value="UniProtKB-KW"/>
</dbReference>
<keyword evidence="2" id="KW-1185">Reference proteome</keyword>
<accession>A0A848K5E9</accession>
<name>A0A848K5E9_9NOCA</name>
<dbReference type="Gene3D" id="3.30.70.100">
    <property type="match status" value="1"/>
</dbReference>
<reference evidence="1 2" key="2">
    <citation type="submission" date="2020-06" db="EMBL/GenBank/DDBJ databases">
        <title>Antribacter stalactiti gen. nov., sp. nov., a new member of the family Nacardiaceae isolated from a cave.</title>
        <authorList>
            <person name="Kim I.S."/>
        </authorList>
    </citation>
    <scope>NUCLEOTIDE SEQUENCE [LARGE SCALE GENOMIC DNA]</scope>
    <source>
        <strain evidence="1 2">YC2-7</strain>
    </source>
</reference>
<dbReference type="Proteomes" id="UP000535543">
    <property type="component" value="Unassembled WGS sequence"/>
</dbReference>
<evidence type="ECO:0000313" key="2">
    <source>
        <dbReference type="Proteomes" id="UP000535543"/>
    </source>
</evidence>
<sequence length="98" mass="10525">MATKALLVRLEAKPGKESAVEEFLLSALPLVEQEPGTKPWFAVKFGPSTFGIIDAFPDDAARETHLGGPVGKALMEKADELFASPPDISYLDVLANKL</sequence>